<dbReference type="EMBL" id="JARBDR010000921">
    <property type="protein sequence ID" value="KAJ8299795.1"/>
    <property type="molecule type" value="Genomic_DNA"/>
</dbReference>
<evidence type="ECO:0000313" key="3">
    <source>
        <dbReference type="Proteomes" id="UP001217089"/>
    </source>
</evidence>
<evidence type="ECO:0000313" key="2">
    <source>
        <dbReference type="EMBL" id="KAJ8299795.1"/>
    </source>
</evidence>
<sequence>MLKMATTCKISALGRQNIPFMLRAYCTNKNTGQSTPKASSAGSSKQQYHNKNRTYGASGVTDLAFFDREVEALKYRQEQPKPKKQ</sequence>
<feature type="region of interest" description="Disordered" evidence="1">
    <location>
        <begin position="29"/>
        <end position="54"/>
    </location>
</feature>
<name>A0ABQ9E3S8_TEGGR</name>
<reference evidence="2 3" key="1">
    <citation type="submission" date="2022-12" db="EMBL/GenBank/DDBJ databases">
        <title>Chromosome-level genome of Tegillarca granosa.</title>
        <authorList>
            <person name="Kim J."/>
        </authorList>
    </citation>
    <scope>NUCLEOTIDE SEQUENCE [LARGE SCALE GENOMIC DNA]</scope>
    <source>
        <strain evidence="2">Teg-2019</strain>
        <tissue evidence="2">Adductor muscle</tissue>
    </source>
</reference>
<dbReference type="Proteomes" id="UP001217089">
    <property type="component" value="Unassembled WGS sequence"/>
</dbReference>
<gene>
    <name evidence="2" type="ORF">KUTeg_023855</name>
</gene>
<keyword evidence="3" id="KW-1185">Reference proteome</keyword>
<organism evidence="2 3">
    <name type="scientific">Tegillarca granosa</name>
    <name type="common">Malaysian cockle</name>
    <name type="synonym">Anadara granosa</name>
    <dbReference type="NCBI Taxonomy" id="220873"/>
    <lineage>
        <taxon>Eukaryota</taxon>
        <taxon>Metazoa</taxon>
        <taxon>Spiralia</taxon>
        <taxon>Lophotrochozoa</taxon>
        <taxon>Mollusca</taxon>
        <taxon>Bivalvia</taxon>
        <taxon>Autobranchia</taxon>
        <taxon>Pteriomorphia</taxon>
        <taxon>Arcoida</taxon>
        <taxon>Arcoidea</taxon>
        <taxon>Arcidae</taxon>
        <taxon>Tegillarca</taxon>
    </lineage>
</organism>
<proteinExistence type="predicted"/>
<protein>
    <submittedName>
        <fullName evidence="2">Uncharacterized protein</fullName>
    </submittedName>
</protein>
<comment type="caution">
    <text evidence="2">The sequence shown here is derived from an EMBL/GenBank/DDBJ whole genome shotgun (WGS) entry which is preliminary data.</text>
</comment>
<accession>A0ABQ9E3S8</accession>
<evidence type="ECO:0000256" key="1">
    <source>
        <dbReference type="SAM" id="MobiDB-lite"/>
    </source>
</evidence>